<name>A0A4S2AL91_9BACE</name>
<dbReference type="GO" id="GO:0004175">
    <property type="term" value="F:endopeptidase activity"/>
    <property type="evidence" value="ECO:0007669"/>
    <property type="project" value="UniProtKB-ARBA"/>
</dbReference>
<feature type="transmembrane region" description="Helical" evidence="1">
    <location>
        <begin position="261"/>
        <end position="287"/>
    </location>
</feature>
<dbReference type="Pfam" id="PF02517">
    <property type="entry name" value="Rce1-like"/>
    <property type="match status" value="1"/>
</dbReference>
<organism evidence="3 4">
    <name type="scientific">Bacteroides muris</name>
    <name type="common">ex Afrizal et al. 2022</name>
    <dbReference type="NCBI Taxonomy" id="2516960"/>
    <lineage>
        <taxon>Bacteria</taxon>
        <taxon>Pseudomonadati</taxon>
        <taxon>Bacteroidota</taxon>
        <taxon>Bacteroidia</taxon>
        <taxon>Bacteroidales</taxon>
        <taxon>Bacteroidaceae</taxon>
        <taxon>Bacteroides</taxon>
    </lineage>
</organism>
<gene>
    <name evidence="3" type="ORF">E5355_15985</name>
</gene>
<feature type="transmembrane region" description="Helical" evidence="1">
    <location>
        <begin position="196"/>
        <end position="216"/>
    </location>
</feature>
<dbReference type="InterPro" id="IPR003675">
    <property type="entry name" value="Rce1/LyrA-like_dom"/>
</dbReference>
<dbReference type="AlphaFoldDB" id="A0A4S2AL91"/>
<evidence type="ECO:0000259" key="2">
    <source>
        <dbReference type="Pfam" id="PF02517"/>
    </source>
</evidence>
<protein>
    <submittedName>
        <fullName evidence="3">CPBP family intramembrane metalloprotease</fullName>
    </submittedName>
</protein>
<dbReference type="RefSeq" id="WP_136011132.1">
    <property type="nucleotide sequence ID" value="NZ_SRYZ01000051.1"/>
</dbReference>
<feature type="transmembrane region" description="Helical" evidence="1">
    <location>
        <begin position="174"/>
        <end position="190"/>
    </location>
</feature>
<dbReference type="PANTHER" id="PTHR39430">
    <property type="entry name" value="MEMBRANE-ASSOCIATED PROTEASE-RELATED"/>
    <property type="match status" value="1"/>
</dbReference>
<keyword evidence="3" id="KW-0645">Protease</keyword>
<dbReference type="GO" id="GO:0006508">
    <property type="term" value="P:proteolysis"/>
    <property type="evidence" value="ECO:0007669"/>
    <property type="project" value="UniProtKB-KW"/>
</dbReference>
<sequence length="298" mass="32844">MKTEESVKEERVAAGKAKRIRLTFVDIVLFVVLFMILLFLFAMPFAIAFPELKTLAGGASFYLMMLNEVLMLASGLVSACMVLGFRKLSFSNLGLSLKGWGRSLLNGALFVVFLYAVGFGLSLLLGAVDVAGVFFSPISLLASLLLYFLVAVTEEVIGRGFILGRMLDGGVDKFVALFISAVLFSLMHLFNPSFTFVPFLNIVLAGCFLGASYIYTRNLCFPIALHWFWNWIQGSVLGYKVSGNEFSNENLLILHFPEENLINGGTFGFEGSILCSLLLVLGTVIIIRHYYKESGIKD</sequence>
<comment type="caution">
    <text evidence="3">The sequence shown here is derived from an EMBL/GenBank/DDBJ whole genome shotgun (WGS) entry which is preliminary data.</text>
</comment>
<feature type="transmembrane region" description="Helical" evidence="1">
    <location>
        <begin position="134"/>
        <end position="153"/>
    </location>
</feature>
<reference evidence="3 4" key="1">
    <citation type="submission" date="2019-04" db="EMBL/GenBank/DDBJ databases">
        <title>Microbes associate with the intestines of laboratory mice.</title>
        <authorList>
            <person name="Navarre W."/>
            <person name="Wong E."/>
            <person name="Huang K."/>
            <person name="Tropini C."/>
            <person name="Ng K."/>
            <person name="Yu B."/>
        </authorList>
    </citation>
    <scope>NUCLEOTIDE SEQUENCE [LARGE SCALE GENOMIC DNA]</scope>
    <source>
        <strain evidence="3 4">NM69_E16B</strain>
    </source>
</reference>
<keyword evidence="3" id="KW-0378">Hydrolase</keyword>
<feature type="transmembrane region" description="Helical" evidence="1">
    <location>
        <begin position="21"/>
        <end position="49"/>
    </location>
</feature>
<keyword evidence="1" id="KW-0812">Transmembrane</keyword>
<evidence type="ECO:0000313" key="3">
    <source>
        <dbReference type="EMBL" id="TGY01104.1"/>
    </source>
</evidence>
<evidence type="ECO:0000313" key="4">
    <source>
        <dbReference type="Proteomes" id="UP000310532"/>
    </source>
</evidence>
<keyword evidence="4" id="KW-1185">Reference proteome</keyword>
<dbReference type="GO" id="GO:0008237">
    <property type="term" value="F:metallopeptidase activity"/>
    <property type="evidence" value="ECO:0007669"/>
    <property type="project" value="UniProtKB-KW"/>
</dbReference>
<accession>A0A4S2AL91</accession>
<feature type="transmembrane region" description="Helical" evidence="1">
    <location>
        <begin position="104"/>
        <end position="128"/>
    </location>
</feature>
<evidence type="ECO:0000256" key="1">
    <source>
        <dbReference type="SAM" id="Phobius"/>
    </source>
</evidence>
<keyword evidence="1" id="KW-1133">Transmembrane helix</keyword>
<dbReference type="PANTHER" id="PTHR39430:SF1">
    <property type="entry name" value="PROTEASE"/>
    <property type="match status" value="1"/>
</dbReference>
<proteinExistence type="predicted"/>
<dbReference type="Proteomes" id="UP000310532">
    <property type="component" value="Unassembled WGS sequence"/>
</dbReference>
<feature type="domain" description="CAAX prenyl protease 2/Lysostaphin resistance protein A-like" evidence="2">
    <location>
        <begin position="139"/>
        <end position="232"/>
    </location>
</feature>
<dbReference type="GO" id="GO:0080120">
    <property type="term" value="P:CAAX-box protein maturation"/>
    <property type="evidence" value="ECO:0007669"/>
    <property type="project" value="UniProtKB-ARBA"/>
</dbReference>
<feature type="transmembrane region" description="Helical" evidence="1">
    <location>
        <begin position="61"/>
        <end position="83"/>
    </location>
</feature>
<keyword evidence="3" id="KW-0482">Metalloprotease</keyword>
<keyword evidence="1" id="KW-0472">Membrane</keyword>
<dbReference type="EMBL" id="SRYZ01000051">
    <property type="protein sequence ID" value="TGY01104.1"/>
    <property type="molecule type" value="Genomic_DNA"/>
</dbReference>